<feature type="region of interest" description="Disordered" evidence="1">
    <location>
        <begin position="1"/>
        <end position="41"/>
    </location>
</feature>
<comment type="caution">
    <text evidence="2">The sequence shown here is derived from an EMBL/GenBank/DDBJ whole genome shotgun (WGS) entry which is preliminary data.</text>
</comment>
<dbReference type="Proteomes" id="UP001085076">
    <property type="component" value="Miscellaneous, Linkage group lg01"/>
</dbReference>
<name>A0A9D5HU16_9LILI</name>
<proteinExistence type="predicted"/>
<dbReference type="EMBL" id="JAGGNH010000001">
    <property type="protein sequence ID" value="KAJ0988623.1"/>
    <property type="molecule type" value="Genomic_DNA"/>
</dbReference>
<feature type="compositionally biased region" description="Basic and acidic residues" evidence="1">
    <location>
        <begin position="13"/>
        <end position="22"/>
    </location>
</feature>
<sequence>MDVDEGSGSSDSPVHEVEKDDAPAGSKRKHGHNPSPIVTKKKSVERALAVLDRLVELSDRRSRIVEQIKDEDDRFSYDICMEKLSSLPDVSDEEICVGAEALKSYENRIFFMKMRPSVIEFWLGVRVKEFRRQGSRVV</sequence>
<protein>
    <submittedName>
        <fullName evidence="2">Uncharacterized protein</fullName>
    </submittedName>
</protein>
<gene>
    <name evidence="2" type="ORF">J5N97_006979</name>
</gene>
<accession>A0A9D5HU16</accession>
<dbReference type="AlphaFoldDB" id="A0A9D5HU16"/>
<evidence type="ECO:0000313" key="2">
    <source>
        <dbReference type="EMBL" id="KAJ0988623.1"/>
    </source>
</evidence>
<organism evidence="2 3">
    <name type="scientific">Dioscorea zingiberensis</name>
    <dbReference type="NCBI Taxonomy" id="325984"/>
    <lineage>
        <taxon>Eukaryota</taxon>
        <taxon>Viridiplantae</taxon>
        <taxon>Streptophyta</taxon>
        <taxon>Embryophyta</taxon>
        <taxon>Tracheophyta</taxon>
        <taxon>Spermatophyta</taxon>
        <taxon>Magnoliopsida</taxon>
        <taxon>Liliopsida</taxon>
        <taxon>Dioscoreales</taxon>
        <taxon>Dioscoreaceae</taxon>
        <taxon>Dioscorea</taxon>
    </lineage>
</organism>
<keyword evidence="3" id="KW-1185">Reference proteome</keyword>
<evidence type="ECO:0000313" key="3">
    <source>
        <dbReference type="Proteomes" id="UP001085076"/>
    </source>
</evidence>
<reference evidence="2" key="1">
    <citation type="submission" date="2021-03" db="EMBL/GenBank/DDBJ databases">
        <authorList>
            <person name="Li Z."/>
            <person name="Yang C."/>
        </authorList>
    </citation>
    <scope>NUCLEOTIDE SEQUENCE</scope>
    <source>
        <strain evidence="2">Dzin_1.0</strain>
        <tissue evidence="2">Leaf</tissue>
    </source>
</reference>
<evidence type="ECO:0000256" key="1">
    <source>
        <dbReference type="SAM" id="MobiDB-lite"/>
    </source>
</evidence>
<reference evidence="2" key="2">
    <citation type="journal article" date="2022" name="Hortic Res">
        <title>The genome of Dioscorea zingiberensis sheds light on the biosynthesis, origin and evolution of the medicinally important diosgenin saponins.</title>
        <authorList>
            <person name="Li Y."/>
            <person name="Tan C."/>
            <person name="Li Z."/>
            <person name="Guo J."/>
            <person name="Li S."/>
            <person name="Chen X."/>
            <person name="Wang C."/>
            <person name="Dai X."/>
            <person name="Yang H."/>
            <person name="Song W."/>
            <person name="Hou L."/>
            <person name="Xu J."/>
            <person name="Tong Z."/>
            <person name="Xu A."/>
            <person name="Yuan X."/>
            <person name="Wang W."/>
            <person name="Yang Q."/>
            <person name="Chen L."/>
            <person name="Sun Z."/>
            <person name="Wang K."/>
            <person name="Pan B."/>
            <person name="Chen J."/>
            <person name="Bao Y."/>
            <person name="Liu F."/>
            <person name="Qi X."/>
            <person name="Gang D.R."/>
            <person name="Wen J."/>
            <person name="Li J."/>
        </authorList>
    </citation>
    <scope>NUCLEOTIDE SEQUENCE</scope>
    <source>
        <strain evidence="2">Dzin_1.0</strain>
    </source>
</reference>